<protein>
    <submittedName>
        <fullName evidence="1">3-deoxy-manno-octulosonate cytidylyltransferase</fullName>
        <ecNumber evidence="1">2.7.7.38</ecNumber>
        <ecNumber evidence="1">2.7.7.43</ecNumber>
    </submittedName>
</protein>
<dbReference type="EMBL" id="FKIF01000010">
    <property type="protein sequence ID" value="SAI74836.1"/>
    <property type="molecule type" value="Genomic_DNA"/>
</dbReference>
<dbReference type="SUPFAM" id="SSF53448">
    <property type="entry name" value="Nucleotide-diphospho-sugar transferases"/>
    <property type="match status" value="1"/>
</dbReference>
<dbReference type="PANTHER" id="PTHR21485">
    <property type="entry name" value="HAD SUPERFAMILY MEMBERS CMAS AND KDSC"/>
    <property type="match status" value="1"/>
</dbReference>
<dbReference type="InterPro" id="IPR029044">
    <property type="entry name" value="Nucleotide-diphossugar_trans"/>
</dbReference>
<dbReference type="EC" id="2.7.7.43" evidence="1"/>
<dbReference type="RefSeq" id="WP_066134652.1">
    <property type="nucleotide sequence ID" value="NZ_FKIF01000010.1"/>
</dbReference>
<organism evidence="1 2">
    <name type="scientific">Bordetella ansorpii</name>
    <dbReference type="NCBI Taxonomy" id="288768"/>
    <lineage>
        <taxon>Bacteria</taxon>
        <taxon>Pseudomonadati</taxon>
        <taxon>Pseudomonadota</taxon>
        <taxon>Betaproteobacteria</taxon>
        <taxon>Burkholderiales</taxon>
        <taxon>Alcaligenaceae</taxon>
        <taxon>Bordetella</taxon>
    </lineage>
</organism>
<gene>
    <name evidence="1" type="primary">kdsB_2</name>
    <name evidence="1" type="ORF">SAMEA3906486_05554</name>
</gene>
<dbReference type="GO" id="GO:0008781">
    <property type="term" value="F:N-acylneuraminate cytidylyltransferase activity"/>
    <property type="evidence" value="ECO:0007669"/>
    <property type="project" value="UniProtKB-EC"/>
</dbReference>
<dbReference type="PANTHER" id="PTHR21485:SF6">
    <property type="entry name" value="N-ACYLNEURAMINATE CYTIDYLYLTRANSFERASE-RELATED"/>
    <property type="match status" value="1"/>
</dbReference>
<accession>A0A157SY11</accession>
<dbReference type="InterPro" id="IPR050793">
    <property type="entry name" value="CMP-NeuNAc_synthase"/>
</dbReference>
<dbReference type="InterPro" id="IPR003329">
    <property type="entry name" value="Cytidylyl_trans"/>
</dbReference>
<proteinExistence type="predicted"/>
<sequence>MSVVAVIPARAGSKGVPGKNLRQVHGRSLVVRAIDAARGVAGVGRIIVSTDGDAIEAEALRHGAEVVRRPPDISGDDAATIDAVLHALRQTGIDQGACVLLQPTSPMREPRDVQEALDRFVAKPLGSVISVCECEHHPFKTILRTDQGARPMVDPASLETPRQQLPKALRVNGAIYINDVRDLFRARRFFIEPVDFHEMPADRSLDIDTERDLALANMMRTVE</sequence>
<dbReference type="CDD" id="cd02513">
    <property type="entry name" value="CMP-NeuAc_Synthase"/>
    <property type="match status" value="1"/>
</dbReference>
<dbReference type="STRING" id="288768.SAMEA3906486_05554"/>
<name>A0A157SY11_9BORD</name>
<dbReference type="Pfam" id="PF02348">
    <property type="entry name" value="CTP_transf_3"/>
    <property type="match status" value="1"/>
</dbReference>
<keyword evidence="1" id="KW-0548">Nucleotidyltransferase</keyword>
<dbReference type="EC" id="2.7.7.38" evidence="1"/>
<dbReference type="GO" id="GO:0008690">
    <property type="term" value="F:3-deoxy-manno-octulosonate cytidylyltransferase activity"/>
    <property type="evidence" value="ECO:0007669"/>
    <property type="project" value="UniProtKB-EC"/>
</dbReference>
<evidence type="ECO:0000313" key="2">
    <source>
        <dbReference type="Proteomes" id="UP000076848"/>
    </source>
</evidence>
<evidence type="ECO:0000313" key="1">
    <source>
        <dbReference type="EMBL" id="SAI74836.1"/>
    </source>
</evidence>
<keyword evidence="2" id="KW-1185">Reference proteome</keyword>
<dbReference type="Gene3D" id="3.90.550.10">
    <property type="entry name" value="Spore Coat Polysaccharide Biosynthesis Protein SpsA, Chain A"/>
    <property type="match status" value="1"/>
</dbReference>
<dbReference type="AlphaFoldDB" id="A0A157SY11"/>
<reference evidence="1 2" key="1">
    <citation type="submission" date="2016-04" db="EMBL/GenBank/DDBJ databases">
        <authorList>
            <consortium name="Pathogen Informatics"/>
        </authorList>
    </citation>
    <scope>NUCLEOTIDE SEQUENCE [LARGE SCALE GENOMIC DNA]</scope>
    <source>
        <strain evidence="1 2">H050680373</strain>
    </source>
</reference>
<keyword evidence="1" id="KW-0808">Transferase</keyword>
<dbReference type="Proteomes" id="UP000076848">
    <property type="component" value="Unassembled WGS sequence"/>
</dbReference>
<dbReference type="OrthoDB" id="9805604at2"/>